<reference evidence="1 2" key="2">
    <citation type="journal article" date="2016" name="Genome Announc.">
        <title>Genome Sequence of a Gram-Positive Diazotroph, Paenibacillus durus Type Strain ATCC 35681.</title>
        <authorList>
            <person name="Halim M.A."/>
            <person name="Rahman A.Y."/>
            <person name="Sim K.S."/>
            <person name="Yam H.C."/>
            <person name="Rahim A.A."/>
            <person name="Ghazali A.H."/>
            <person name="Najimudin N."/>
        </authorList>
    </citation>
    <scope>NUCLEOTIDE SEQUENCE [LARGE SCALE GENOMIC DNA]</scope>
    <source>
        <strain evidence="1 2">ATCC 35681</strain>
    </source>
</reference>
<dbReference type="EMBL" id="CP011114">
    <property type="protein sequence ID" value="AKG37520.1"/>
    <property type="molecule type" value="Genomic_DNA"/>
</dbReference>
<sequence>MGINREELKRLIDQIPEQDALQVYDFIGYFNMKREKDNTPSLDISSLSKDPDLIRQVLHSREDCEQGRVYGREAGLEYLQA</sequence>
<evidence type="ECO:0000313" key="1">
    <source>
        <dbReference type="EMBL" id="AKG37520.1"/>
    </source>
</evidence>
<protein>
    <recommendedName>
        <fullName evidence="3">DUF2281 domain-containing protein</fullName>
    </recommendedName>
</protein>
<dbReference type="PATRIC" id="fig|1333534.5.peg.76"/>
<dbReference type="OrthoDB" id="2628515at2"/>
<dbReference type="HOGENOM" id="CLU_2570542_0_0_9"/>
<evidence type="ECO:0008006" key="3">
    <source>
        <dbReference type="Google" id="ProtNLM"/>
    </source>
</evidence>
<reference evidence="1 2" key="1">
    <citation type="submission" date="2015-03" db="EMBL/GenBank/DDBJ databases">
        <authorList>
            <person name="Abdul Halim M."/>
        </authorList>
    </citation>
    <scope>NUCLEOTIDE SEQUENCE [LARGE SCALE GENOMIC DNA]</scope>
    <source>
        <strain evidence="1 2">ATCC 35681</strain>
    </source>
</reference>
<gene>
    <name evidence="1" type="ORF">VK70_00345</name>
</gene>
<dbReference type="AlphaFoldDB" id="A0A0F7FEW4"/>
<accession>A0A0F7FEW4</accession>
<organism evidence="1 2">
    <name type="scientific">Paenibacillus durus ATCC 35681</name>
    <dbReference type="NCBI Taxonomy" id="1333534"/>
    <lineage>
        <taxon>Bacteria</taxon>
        <taxon>Bacillati</taxon>
        <taxon>Bacillota</taxon>
        <taxon>Bacilli</taxon>
        <taxon>Bacillales</taxon>
        <taxon>Paenibacillaceae</taxon>
        <taxon>Paenibacillus</taxon>
    </lineage>
</organism>
<dbReference type="Proteomes" id="UP000034189">
    <property type="component" value="Chromosome"/>
</dbReference>
<name>A0A0F7FEW4_PAEDU</name>
<proteinExistence type="predicted"/>
<evidence type="ECO:0000313" key="2">
    <source>
        <dbReference type="Proteomes" id="UP000034189"/>
    </source>
</evidence>